<evidence type="ECO:0000313" key="5">
    <source>
        <dbReference type="EMBL" id="TWU19447.1"/>
    </source>
</evidence>
<evidence type="ECO:0000313" key="6">
    <source>
        <dbReference type="Proteomes" id="UP000319908"/>
    </source>
</evidence>
<dbReference type="InterPro" id="IPR010982">
    <property type="entry name" value="Lambda_DNA-bd_dom_sf"/>
</dbReference>
<dbReference type="GO" id="GO:0003700">
    <property type="term" value="F:DNA-binding transcription factor activity"/>
    <property type="evidence" value="ECO:0007669"/>
    <property type="project" value="TreeGrafter"/>
</dbReference>
<name>A0A5C6C607_9BACT</name>
<dbReference type="GO" id="GO:0000976">
    <property type="term" value="F:transcription cis-regulatory region binding"/>
    <property type="evidence" value="ECO:0007669"/>
    <property type="project" value="TreeGrafter"/>
</dbReference>
<dbReference type="Pfam" id="PF13377">
    <property type="entry name" value="Peripla_BP_3"/>
    <property type="match status" value="1"/>
</dbReference>
<dbReference type="EMBL" id="SJPU01000001">
    <property type="protein sequence ID" value="TWU19447.1"/>
    <property type="molecule type" value="Genomic_DNA"/>
</dbReference>
<comment type="caution">
    <text evidence="5">The sequence shown here is derived from an EMBL/GenBank/DDBJ whole genome shotgun (WGS) entry which is preliminary data.</text>
</comment>
<evidence type="ECO:0000256" key="3">
    <source>
        <dbReference type="ARBA" id="ARBA00023163"/>
    </source>
</evidence>
<keyword evidence="1" id="KW-0805">Transcription regulation</keyword>
<sequence>MTQNNHSGHVMAMEASSTITLSDVAQAAGVSVSTASRALNGLDAKYRISRSTAEEVRRVAGELGFRPNQAARAFRSQRSGLVGVVVPDIANPFFAAIAREVTLAAEQHQYSILIADSQESTLREQNLLQEFVSRQVEALVVCPVGVECQHLVAIHQSNLPLVLVDRVFPQCEMMQVTSQHRTGAQLAAELLLANGHRHIGVLQGLPGTLPNDERLQGLRETLHSVGIPFDSEFVDGNNFTEVSGYESATRLLSRHPEITAFFALSTPNALGALRASAGLGRSVPDDLSIMTFDDSPFADFMRIPLSTVCQDVQKLGEQAASIVVSALRDGKMPPPTLQQFQVTVVQRSSIESARL</sequence>
<evidence type="ECO:0000259" key="4">
    <source>
        <dbReference type="PROSITE" id="PS50932"/>
    </source>
</evidence>
<dbReference type="SUPFAM" id="SSF53822">
    <property type="entry name" value="Periplasmic binding protein-like I"/>
    <property type="match status" value="1"/>
</dbReference>
<dbReference type="PRINTS" id="PR00036">
    <property type="entry name" value="HTHLACI"/>
</dbReference>
<feature type="domain" description="HTH lacI-type" evidence="4">
    <location>
        <begin position="19"/>
        <end position="76"/>
    </location>
</feature>
<dbReference type="PROSITE" id="PS00356">
    <property type="entry name" value="HTH_LACI_1"/>
    <property type="match status" value="1"/>
</dbReference>
<dbReference type="SMART" id="SM00354">
    <property type="entry name" value="HTH_LACI"/>
    <property type="match status" value="1"/>
</dbReference>
<dbReference type="InterPro" id="IPR028082">
    <property type="entry name" value="Peripla_BP_I"/>
</dbReference>
<dbReference type="AlphaFoldDB" id="A0A5C6C607"/>
<dbReference type="RefSeq" id="WP_302118015.1">
    <property type="nucleotide sequence ID" value="NZ_SJPU01000001.1"/>
</dbReference>
<dbReference type="Gene3D" id="1.10.260.40">
    <property type="entry name" value="lambda repressor-like DNA-binding domains"/>
    <property type="match status" value="1"/>
</dbReference>
<keyword evidence="6" id="KW-1185">Reference proteome</keyword>
<dbReference type="InterPro" id="IPR046335">
    <property type="entry name" value="LacI/GalR-like_sensor"/>
</dbReference>
<gene>
    <name evidence="5" type="primary">ccpA</name>
    <name evidence="5" type="ORF">Poly21_16200</name>
</gene>
<dbReference type="PANTHER" id="PTHR30146:SF109">
    <property type="entry name" value="HTH-TYPE TRANSCRIPTIONAL REGULATOR GALS"/>
    <property type="match status" value="1"/>
</dbReference>
<dbReference type="InterPro" id="IPR000843">
    <property type="entry name" value="HTH_LacI"/>
</dbReference>
<dbReference type="SUPFAM" id="SSF47413">
    <property type="entry name" value="lambda repressor-like DNA-binding domains"/>
    <property type="match status" value="1"/>
</dbReference>
<reference evidence="5 6" key="1">
    <citation type="journal article" date="2020" name="Antonie Van Leeuwenhoek">
        <title>Rhodopirellula heiligendammensis sp. nov., Rhodopirellula pilleata sp. nov., and Rhodopirellula solitaria sp. nov. isolated from natural or artificial marine surfaces in Northern Germany and California, USA, and emended description of the genus Rhodopirellula.</title>
        <authorList>
            <person name="Kallscheuer N."/>
            <person name="Wiegand S."/>
            <person name="Jogler M."/>
            <person name="Boedeker C."/>
            <person name="Peeters S.H."/>
            <person name="Rast P."/>
            <person name="Heuer A."/>
            <person name="Jetten M.S.M."/>
            <person name="Rohde M."/>
            <person name="Jogler C."/>
        </authorList>
    </citation>
    <scope>NUCLEOTIDE SEQUENCE [LARGE SCALE GENOMIC DNA]</scope>
    <source>
        <strain evidence="5 6">Poly21</strain>
    </source>
</reference>
<protein>
    <submittedName>
        <fullName evidence="5">Catabolite control protein A</fullName>
    </submittedName>
</protein>
<proteinExistence type="predicted"/>
<dbReference type="CDD" id="cd06267">
    <property type="entry name" value="PBP1_LacI_sugar_binding-like"/>
    <property type="match status" value="1"/>
</dbReference>
<dbReference type="PANTHER" id="PTHR30146">
    <property type="entry name" value="LACI-RELATED TRANSCRIPTIONAL REPRESSOR"/>
    <property type="match status" value="1"/>
</dbReference>
<accession>A0A5C6C607</accession>
<dbReference type="Gene3D" id="3.40.50.2300">
    <property type="match status" value="2"/>
</dbReference>
<keyword evidence="3" id="KW-0804">Transcription</keyword>
<organism evidence="5 6">
    <name type="scientific">Allorhodopirellula heiligendammensis</name>
    <dbReference type="NCBI Taxonomy" id="2714739"/>
    <lineage>
        <taxon>Bacteria</taxon>
        <taxon>Pseudomonadati</taxon>
        <taxon>Planctomycetota</taxon>
        <taxon>Planctomycetia</taxon>
        <taxon>Pirellulales</taxon>
        <taxon>Pirellulaceae</taxon>
        <taxon>Allorhodopirellula</taxon>
    </lineage>
</organism>
<evidence type="ECO:0000256" key="2">
    <source>
        <dbReference type="ARBA" id="ARBA00023125"/>
    </source>
</evidence>
<dbReference type="Proteomes" id="UP000319908">
    <property type="component" value="Unassembled WGS sequence"/>
</dbReference>
<dbReference type="PROSITE" id="PS50932">
    <property type="entry name" value="HTH_LACI_2"/>
    <property type="match status" value="1"/>
</dbReference>
<dbReference type="Pfam" id="PF00356">
    <property type="entry name" value="LacI"/>
    <property type="match status" value="1"/>
</dbReference>
<keyword evidence="2" id="KW-0238">DNA-binding</keyword>
<dbReference type="CDD" id="cd01392">
    <property type="entry name" value="HTH_LacI"/>
    <property type="match status" value="1"/>
</dbReference>
<evidence type="ECO:0000256" key="1">
    <source>
        <dbReference type="ARBA" id="ARBA00023015"/>
    </source>
</evidence>